<feature type="signal peptide" evidence="10">
    <location>
        <begin position="1"/>
        <end position="41"/>
    </location>
</feature>
<dbReference type="PANTHER" id="PTHR11002">
    <property type="entry name" value="CARBONIC ANHYDRASE"/>
    <property type="match status" value="1"/>
</dbReference>
<dbReference type="CDD" id="cd03378">
    <property type="entry name" value="beta_CA_cladeC"/>
    <property type="match status" value="1"/>
</dbReference>
<evidence type="ECO:0000256" key="3">
    <source>
        <dbReference type="ARBA" id="ARBA00022723"/>
    </source>
</evidence>
<reference evidence="11" key="1">
    <citation type="submission" date="2023-08" db="EMBL/GenBank/DDBJ databases">
        <title>Increased levels of nutrients transform a symbiont into a lethal pathobiont.</title>
        <authorList>
            <person name="Lachnit T."/>
            <person name="Ulrich L."/>
            <person name="Willmer F.M."/>
            <person name="Hasenbein T."/>
            <person name="Steiner L.X."/>
            <person name="Wolters M."/>
            <person name="Herbst E.M."/>
            <person name="Deines P."/>
        </authorList>
    </citation>
    <scope>NUCLEOTIDE SEQUENCE</scope>
    <source>
        <strain evidence="11">T3</strain>
    </source>
</reference>
<dbReference type="Pfam" id="PF00484">
    <property type="entry name" value="Pro_CA"/>
    <property type="match status" value="1"/>
</dbReference>
<organism evidence="11">
    <name type="scientific">Pseudomonas solani</name>
    <dbReference type="NCBI Taxonomy" id="2731552"/>
    <lineage>
        <taxon>Bacteria</taxon>
        <taxon>Pseudomonadati</taxon>
        <taxon>Pseudomonadota</taxon>
        <taxon>Gammaproteobacteria</taxon>
        <taxon>Pseudomonadales</taxon>
        <taxon>Pseudomonadaceae</taxon>
        <taxon>Pseudomonas</taxon>
    </lineage>
</organism>
<dbReference type="InterPro" id="IPR019546">
    <property type="entry name" value="TAT_signal_bac_arc"/>
</dbReference>
<dbReference type="GO" id="GO:0004089">
    <property type="term" value="F:carbonate dehydratase activity"/>
    <property type="evidence" value="ECO:0007669"/>
    <property type="project" value="UniProtKB-EC"/>
</dbReference>
<keyword evidence="6" id="KW-0456">Lyase</keyword>
<feature type="chain" id="PRO_5043683692" description="carbonic anhydrase" evidence="10">
    <location>
        <begin position="42"/>
        <end position="249"/>
    </location>
</feature>
<evidence type="ECO:0000256" key="2">
    <source>
        <dbReference type="ARBA" id="ARBA00012925"/>
    </source>
</evidence>
<evidence type="ECO:0000256" key="1">
    <source>
        <dbReference type="ARBA" id="ARBA00006217"/>
    </source>
</evidence>
<dbReference type="FunFam" id="3.40.1050.10:FF:000006">
    <property type="entry name" value="Carbonic anhydrase"/>
    <property type="match status" value="1"/>
</dbReference>
<comment type="cofactor">
    <cofactor evidence="9">
        <name>Zn(2+)</name>
        <dbReference type="ChEBI" id="CHEBI:29105"/>
    </cofactor>
    <text evidence="9">Binds 1 zinc ion per subunit.</text>
</comment>
<dbReference type="EC" id="4.2.1.1" evidence="2"/>
<keyword evidence="3 9" id="KW-0479">Metal-binding</keyword>
<proteinExistence type="inferred from homology"/>
<dbReference type="SMART" id="SM00947">
    <property type="entry name" value="Pro_CA"/>
    <property type="match status" value="1"/>
</dbReference>
<evidence type="ECO:0000313" key="11">
    <source>
        <dbReference type="EMBL" id="XBY66007.1"/>
    </source>
</evidence>
<dbReference type="EMBL" id="CP158373">
    <property type="protein sequence ID" value="XBY66007.1"/>
    <property type="molecule type" value="Genomic_DNA"/>
</dbReference>
<evidence type="ECO:0000256" key="7">
    <source>
        <dbReference type="ARBA" id="ARBA00024993"/>
    </source>
</evidence>
<name>A0AAU7YAI9_9PSED</name>
<dbReference type="Gene3D" id="3.40.1050.10">
    <property type="entry name" value="Carbonic anhydrase"/>
    <property type="match status" value="1"/>
</dbReference>
<dbReference type="GO" id="GO:0015976">
    <property type="term" value="P:carbon utilization"/>
    <property type="evidence" value="ECO:0007669"/>
    <property type="project" value="InterPro"/>
</dbReference>
<comment type="catalytic activity">
    <reaction evidence="8">
        <text>hydrogencarbonate + H(+) = CO2 + H2O</text>
        <dbReference type="Rhea" id="RHEA:10748"/>
        <dbReference type="ChEBI" id="CHEBI:15377"/>
        <dbReference type="ChEBI" id="CHEBI:15378"/>
        <dbReference type="ChEBI" id="CHEBI:16526"/>
        <dbReference type="ChEBI" id="CHEBI:17544"/>
        <dbReference type="EC" id="4.2.1.1"/>
    </reaction>
</comment>
<dbReference type="PROSITE" id="PS51318">
    <property type="entry name" value="TAT"/>
    <property type="match status" value="1"/>
</dbReference>
<dbReference type="InterPro" id="IPR036874">
    <property type="entry name" value="Carbonic_anhydrase_sf"/>
</dbReference>
<evidence type="ECO:0000256" key="8">
    <source>
        <dbReference type="ARBA" id="ARBA00048348"/>
    </source>
</evidence>
<feature type="binding site" evidence="9">
    <location>
        <position position="155"/>
    </location>
    <ligand>
        <name>Zn(2+)</name>
        <dbReference type="ChEBI" id="CHEBI:29105"/>
    </ligand>
</feature>
<dbReference type="NCBIfam" id="TIGR01409">
    <property type="entry name" value="TAT_signal_seq"/>
    <property type="match status" value="1"/>
</dbReference>
<dbReference type="PROSITE" id="PS00704">
    <property type="entry name" value="PROK_CO2_ANHYDRASE_1"/>
    <property type="match status" value="1"/>
</dbReference>
<evidence type="ECO:0000256" key="9">
    <source>
        <dbReference type="PIRSR" id="PIRSR601765-1"/>
    </source>
</evidence>
<evidence type="ECO:0000256" key="10">
    <source>
        <dbReference type="SAM" id="SignalP"/>
    </source>
</evidence>
<evidence type="ECO:0000256" key="4">
    <source>
        <dbReference type="ARBA" id="ARBA00022729"/>
    </source>
</evidence>
<dbReference type="InterPro" id="IPR015892">
    <property type="entry name" value="Carbonic_anhydrase_CS"/>
</dbReference>
<feature type="binding site" evidence="9">
    <location>
        <position position="158"/>
    </location>
    <ligand>
        <name>Zn(2+)</name>
        <dbReference type="ChEBI" id="CHEBI:29105"/>
    </ligand>
</feature>
<dbReference type="GO" id="GO:0008270">
    <property type="term" value="F:zinc ion binding"/>
    <property type="evidence" value="ECO:0007669"/>
    <property type="project" value="InterPro"/>
</dbReference>
<keyword evidence="5 9" id="KW-0862">Zinc</keyword>
<evidence type="ECO:0000256" key="5">
    <source>
        <dbReference type="ARBA" id="ARBA00022833"/>
    </source>
</evidence>
<protein>
    <recommendedName>
        <fullName evidence="2">carbonic anhydrase</fullName>
        <ecNumber evidence="2">4.2.1.1</ecNumber>
    </recommendedName>
</protein>
<keyword evidence="4 10" id="KW-0732">Signal</keyword>
<gene>
    <name evidence="11" type="ORF">ABS648_09685</name>
</gene>
<feature type="binding site" evidence="9">
    <location>
        <position position="102"/>
    </location>
    <ligand>
        <name>Zn(2+)</name>
        <dbReference type="ChEBI" id="CHEBI:29105"/>
    </ligand>
</feature>
<feature type="binding site" evidence="9">
    <location>
        <position position="104"/>
    </location>
    <ligand>
        <name>Zn(2+)</name>
        <dbReference type="ChEBI" id="CHEBI:29105"/>
    </ligand>
</feature>
<sequence length="249" mass="26358">MCTCHEPHTPDRPERRRFLRLAGMTAAAVAAAPLLSNTALAATPAAAPTPKPQNQLAPDAALERLMQGNQRYVDGLTRRHDFLTEREALVSAQNPYAAVLGCADSRIAPEYAFDTARGDLFAVRVAGNLVTDDGLASLEYGVAVLGIPLLMVLGHEGCGAVEAGLKMARDGARYPGYIQGLAAAIAPSAQAVLEHKGDVLENAIAQNVRDNLKQLTERSSLLRDAIAEGRLKVVGGIYRLASGKVELIA</sequence>
<dbReference type="SUPFAM" id="SSF53056">
    <property type="entry name" value="beta-carbonic anhydrase, cab"/>
    <property type="match status" value="1"/>
</dbReference>
<comment type="function">
    <text evidence="7">Catalyzes the reversible hydration of carbon dioxide to form bicarbonate.</text>
</comment>
<dbReference type="InterPro" id="IPR001765">
    <property type="entry name" value="Carbonic_anhydrase"/>
</dbReference>
<dbReference type="PANTHER" id="PTHR11002:SF79">
    <property type="entry name" value="CARBONIC ANHYDRASE 2"/>
    <property type="match status" value="1"/>
</dbReference>
<comment type="similarity">
    <text evidence="1">Belongs to the beta-class carbonic anhydrase family.</text>
</comment>
<dbReference type="AlphaFoldDB" id="A0AAU7YAI9"/>
<dbReference type="InterPro" id="IPR006311">
    <property type="entry name" value="TAT_signal"/>
</dbReference>
<accession>A0AAU7YAI9</accession>
<dbReference type="RefSeq" id="WP_350448131.1">
    <property type="nucleotide sequence ID" value="NZ_CP158373.1"/>
</dbReference>
<evidence type="ECO:0000256" key="6">
    <source>
        <dbReference type="ARBA" id="ARBA00023239"/>
    </source>
</evidence>